<evidence type="ECO:0000256" key="2">
    <source>
        <dbReference type="ARBA" id="ARBA00022475"/>
    </source>
</evidence>
<feature type="transmembrane region" description="Helical" evidence="6">
    <location>
        <begin position="542"/>
        <end position="567"/>
    </location>
</feature>
<keyword evidence="4 6" id="KW-1133">Transmembrane helix</keyword>
<evidence type="ECO:0000256" key="4">
    <source>
        <dbReference type="ARBA" id="ARBA00022989"/>
    </source>
</evidence>
<protein>
    <recommendedName>
        <fullName evidence="7">ABC3 transporter permease C-terminal domain-containing protein</fullName>
    </recommendedName>
</protein>
<dbReference type="PANTHER" id="PTHR46795:SF3">
    <property type="entry name" value="ABC TRANSPORTER PERMEASE"/>
    <property type="match status" value="1"/>
</dbReference>
<evidence type="ECO:0000256" key="1">
    <source>
        <dbReference type="ARBA" id="ARBA00004651"/>
    </source>
</evidence>
<feature type="transmembrane region" description="Helical" evidence="6">
    <location>
        <begin position="147"/>
        <end position="170"/>
    </location>
</feature>
<keyword evidence="6" id="KW-0813">Transport</keyword>
<feature type="transmembrane region" description="Helical" evidence="6">
    <location>
        <begin position="111"/>
        <end position="135"/>
    </location>
</feature>
<keyword evidence="9" id="KW-1185">Reference proteome</keyword>
<dbReference type="RefSeq" id="WP_230098234.1">
    <property type="nucleotide sequence ID" value="NZ_CAKKNT010000004.1"/>
</dbReference>
<accession>A0ABN8BNQ8</accession>
<reference evidence="8 9" key="1">
    <citation type="submission" date="2021-11" db="EMBL/GenBank/DDBJ databases">
        <authorList>
            <person name="Depoorter E."/>
        </authorList>
    </citation>
    <scope>NUCLEOTIDE SEQUENCE [LARGE SCALE GENOMIC DNA]</scope>
    <source>
        <strain evidence="8 9">LMG 24286</strain>
    </source>
</reference>
<comment type="caution">
    <text evidence="8">The sequence shown here is derived from an EMBL/GenBank/DDBJ whole genome shotgun (WGS) entry which is preliminary data.</text>
</comment>
<feature type="transmembrane region" description="Helical" evidence="6">
    <location>
        <begin position="469"/>
        <end position="491"/>
    </location>
</feature>
<proteinExistence type="inferred from homology"/>
<organism evidence="8 9">
    <name type="scientific">Periweissella ghanensis</name>
    <dbReference type="NCBI Taxonomy" id="467997"/>
    <lineage>
        <taxon>Bacteria</taxon>
        <taxon>Bacillati</taxon>
        <taxon>Bacillota</taxon>
        <taxon>Bacilli</taxon>
        <taxon>Lactobacillales</taxon>
        <taxon>Lactobacillaceae</taxon>
        <taxon>Periweissella</taxon>
    </lineage>
</organism>
<feature type="transmembrane region" description="Helical" evidence="6">
    <location>
        <begin position="54"/>
        <end position="75"/>
    </location>
</feature>
<feature type="transmembrane region" description="Helical" evidence="6">
    <location>
        <begin position="201"/>
        <end position="221"/>
    </location>
</feature>
<name>A0ABN8BNQ8_9LACO</name>
<feature type="transmembrane region" description="Helical" evidence="6">
    <location>
        <begin position="17"/>
        <end position="34"/>
    </location>
</feature>
<dbReference type="InterPro" id="IPR052536">
    <property type="entry name" value="ABC-4_Integral_Memb_Prot"/>
</dbReference>
<keyword evidence="2 6" id="KW-1003">Cell membrane</keyword>
<keyword evidence="3 6" id="KW-0812">Transmembrane</keyword>
<gene>
    <name evidence="8" type="ORF">WGH24286_00545</name>
</gene>
<dbReference type="InterPro" id="IPR003838">
    <property type="entry name" value="ABC3_permease_C"/>
</dbReference>
<dbReference type="PIRSF" id="PIRSF018968">
    <property type="entry name" value="ABC_permease_BceB"/>
    <property type="match status" value="1"/>
</dbReference>
<dbReference type="Proteomes" id="UP000789719">
    <property type="component" value="Unassembled WGS sequence"/>
</dbReference>
<dbReference type="PANTHER" id="PTHR46795">
    <property type="entry name" value="ABC TRANSPORTER PERMEASE-RELATED-RELATED"/>
    <property type="match status" value="1"/>
</dbReference>
<evidence type="ECO:0000256" key="5">
    <source>
        <dbReference type="ARBA" id="ARBA00023136"/>
    </source>
</evidence>
<dbReference type="Pfam" id="PF02687">
    <property type="entry name" value="FtsX"/>
    <property type="match status" value="1"/>
</dbReference>
<feature type="transmembrane region" description="Helical" evidence="6">
    <location>
        <begin position="497"/>
        <end position="521"/>
    </location>
</feature>
<feature type="transmembrane region" description="Helical" evidence="6">
    <location>
        <begin position="228"/>
        <end position="247"/>
    </location>
</feature>
<feature type="transmembrane region" description="Helical" evidence="6">
    <location>
        <begin position="579"/>
        <end position="604"/>
    </location>
</feature>
<dbReference type="EMBL" id="CAKKNT010000004">
    <property type="protein sequence ID" value="CAH0418129.1"/>
    <property type="molecule type" value="Genomic_DNA"/>
</dbReference>
<comment type="subcellular location">
    <subcellularLocation>
        <location evidence="1 6">Cell membrane</location>
        <topology evidence="1 6">Multi-pass membrane protein</topology>
    </subcellularLocation>
</comment>
<keyword evidence="5 6" id="KW-0472">Membrane</keyword>
<evidence type="ECO:0000313" key="9">
    <source>
        <dbReference type="Proteomes" id="UP000789719"/>
    </source>
</evidence>
<comment type="similarity">
    <text evidence="6">Belongs to the ABC-4 integral membrane protein family.</text>
</comment>
<dbReference type="InterPro" id="IPR027022">
    <property type="entry name" value="ABC_permease_BceB-typ"/>
</dbReference>
<evidence type="ECO:0000256" key="6">
    <source>
        <dbReference type="PIRNR" id="PIRNR018968"/>
    </source>
</evidence>
<evidence type="ECO:0000313" key="8">
    <source>
        <dbReference type="EMBL" id="CAH0418129.1"/>
    </source>
</evidence>
<feature type="domain" description="ABC3 transporter permease C-terminal" evidence="7">
    <location>
        <begin position="63"/>
        <end position="170"/>
    </location>
</feature>
<evidence type="ECO:0000259" key="7">
    <source>
        <dbReference type="Pfam" id="PF02687"/>
    </source>
</evidence>
<evidence type="ECO:0000256" key="3">
    <source>
        <dbReference type="ARBA" id="ARBA00022692"/>
    </source>
</evidence>
<sequence length="613" mass="67767">MLTKIAIQTIKTKWKDLLILFAGLVISTAIFYMFSTVANNKAFLTANTSIKSIVVVFIIGEVLLGLITFVYLNFANRFLVQLRQREYGLLMMFGANKLSISRLLFMETFLLGLISLVLGSFLGAGLTAVAGSVLQKQLDLTLPHWQIFNSTGFIVTICYFIIVFSLNGFFNQLYINRTDINKLLQANQAAEKTPKTGAANFITGIIGIALLILSFVVMTQLVAKGTMIFMSLILAIGLNISGTYLFIRSSLTLVLNLLQSSSFANMGLRKFTLGQLSFRLRAFERILTIVTLLFALALGALTVGRGYELSTPTLAEQSSPFTININQPSKQDKQLISQLQGVTYTKTYQYKQLTHEIVWDAAQFNRDPLPYYKAENSTLTAGVPKIQFGTAQQINKPNSSEFLIRQTLQNLATATNPNHLSVGNTVDARKFAISTAPIKRVTIVHVKNMTAQPNAQILKKLTAAQTKRFPTLATLGVSGAYGFLVISKGVFGGLEFMGFFLAIAFLVMLASTLMFKVLSNVETDRRRYQILAMIGATPGQRMLANAVEIAIIFIVPLTIGIIDVVYGLPMFKAVMVNPYIGLTSSLLIIVSFYVLYYILTVVVYQRMLKKGDK</sequence>